<dbReference type="GO" id="GO:0008422">
    <property type="term" value="F:beta-glucosidase activity"/>
    <property type="evidence" value="ECO:0007669"/>
    <property type="project" value="UniProtKB-EC"/>
</dbReference>
<organism evidence="11 12">
    <name type="scientific">Eutypa lata (strain UCR-EL1)</name>
    <name type="common">Grapevine dieback disease fungus</name>
    <name type="synonym">Eutypa armeniacae</name>
    <dbReference type="NCBI Taxonomy" id="1287681"/>
    <lineage>
        <taxon>Eukaryota</taxon>
        <taxon>Fungi</taxon>
        <taxon>Dikarya</taxon>
        <taxon>Ascomycota</taxon>
        <taxon>Pezizomycotina</taxon>
        <taxon>Sordariomycetes</taxon>
        <taxon>Xylariomycetidae</taxon>
        <taxon>Xylariales</taxon>
        <taxon>Diatrypaceae</taxon>
        <taxon>Eutypa</taxon>
    </lineage>
</organism>
<dbReference type="Pfam" id="PF07691">
    <property type="entry name" value="PA14"/>
    <property type="match status" value="1"/>
</dbReference>
<evidence type="ECO:0000256" key="4">
    <source>
        <dbReference type="ARBA" id="ARBA00022801"/>
    </source>
</evidence>
<comment type="catalytic activity">
    <reaction evidence="1 9">
        <text>Hydrolysis of terminal, non-reducing beta-D-glucosyl residues with release of beta-D-glucose.</text>
        <dbReference type="EC" id="3.2.1.21"/>
    </reaction>
</comment>
<keyword evidence="5" id="KW-0325">Glycoprotein</keyword>
<dbReference type="InterPro" id="IPR026891">
    <property type="entry name" value="Fn3-like"/>
</dbReference>
<dbReference type="STRING" id="1287681.M7SSZ3"/>
<dbReference type="SUPFAM" id="SSF52279">
    <property type="entry name" value="Beta-D-glucan exohydrolase, C-terminal domain"/>
    <property type="match status" value="1"/>
</dbReference>
<dbReference type="InterPro" id="IPR036881">
    <property type="entry name" value="Glyco_hydro_3_C_sf"/>
</dbReference>
<dbReference type="PANTHER" id="PTHR42715:SF27">
    <property type="entry name" value="BETA-GLUCOSIDASE-RELATED"/>
    <property type="match status" value="1"/>
</dbReference>
<dbReference type="InterPro" id="IPR036962">
    <property type="entry name" value="Glyco_hydro_3_N_sf"/>
</dbReference>
<dbReference type="PANTHER" id="PTHR42715">
    <property type="entry name" value="BETA-GLUCOSIDASE"/>
    <property type="match status" value="1"/>
</dbReference>
<dbReference type="eggNOG" id="ENOG502QR4D">
    <property type="taxonomic scope" value="Eukaryota"/>
</dbReference>
<dbReference type="KEGG" id="ela:UCREL1_5621"/>
<evidence type="ECO:0000313" key="12">
    <source>
        <dbReference type="Proteomes" id="UP000012174"/>
    </source>
</evidence>
<dbReference type="Gene3D" id="2.60.120.260">
    <property type="entry name" value="Galactose-binding domain-like"/>
    <property type="match status" value="1"/>
</dbReference>
<dbReference type="UniPathway" id="UPA00696"/>
<gene>
    <name evidence="11" type="ORF">UCREL1_5621</name>
</gene>
<proteinExistence type="inferred from homology"/>
<dbReference type="SMART" id="SM00758">
    <property type="entry name" value="PA14"/>
    <property type="match status" value="1"/>
</dbReference>
<dbReference type="InterPro" id="IPR017853">
    <property type="entry name" value="GH"/>
</dbReference>
<evidence type="ECO:0000256" key="8">
    <source>
        <dbReference type="ARBA" id="ARBA00023326"/>
    </source>
</evidence>
<dbReference type="PROSITE" id="PS00775">
    <property type="entry name" value="GLYCOSYL_HYDROL_F3"/>
    <property type="match status" value="1"/>
</dbReference>
<dbReference type="EMBL" id="KB706451">
    <property type="protein sequence ID" value="EMR67387.1"/>
    <property type="molecule type" value="Genomic_DNA"/>
</dbReference>
<dbReference type="Pfam" id="PF01915">
    <property type="entry name" value="Glyco_hydro_3_C"/>
    <property type="match status" value="1"/>
</dbReference>
<dbReference type="InterPro" id="IPR019800">
    <property type="entry name" value="Glyco_hydro_3_AS"/>
</dbReference>
<evidence type="ECO:0000313" key="11">
    <source>
        <dbReference type="EMBL" id="EMR67387.1"/>
    </source>
</evidence>
<dbReference type="InterPro" id="IPR011658">
    <property type="entry name" value="PA14_dom"/>
</dbReference>
<evidence type="ECO:0000256" key="1">
    <source>
        <dbReference type="ARBA" id="ARBA00000448"/>
    </source>
</evidence>
<dbReference type="InterPro" id="IPR037524">
    <property type="entry name" value="PA14/GLEYA"/>
</dbReference>
<dbReference type="PRINTS" id="PR00133">
    <property type="entry name" value="GLHYDRLASE3"/>
</dbReference>
<evidence type="ECO:0000256" key="6">
    <source>
        <dbReference type="ARBA" id="ARBA00023277"/>
    </source>
</evidence>
<dbReference type="InterPro" id="IPR002772">
    <property type="entry name" value="Glyco_hydro_3_C"/>
</dbReference>
<evidence type="ECO:0000256" key="2">
    <source>
        <dbReference type="ARBA" id="ARBA00004987"/>
    </source>
</evidence>
<dbReference type="Gene3D" id="3.20.20.300">
    <property type="entry name" value="Glycoside hydrolase, family 3, N-terminal domain"/>
    <property type="match status" value="1"/>
</dbReference>
<dbReference type="HOGENOM" id="CLU_004542_4_0_1"/>
<dbReference type="Gene3D" id="3.40.50.1700">
    <property type="entry name" value="Glycoside hydrolase family 3 C-terminal domain"/>
    <property type="match status" value="1"/>
</dbReference>
<keyword evidence="8 9" id="KW-0624">Polysaccharide degradation</keyword>
<accession>M7SSZ3</accession>
<keyword evidence="4 9" id="KW-0378">Hydrolase</keyword>
<dbReference type="Pfam" id="PF14310">
    <property type="entry name" value="Fn3-like"/>
    <property type="match status" value="1"/>
</dbReference>
<dbReference type="InterPro" id="IPR013783">
    <property type="entry name" value="Ig-like_fold"/>
</dbReference>
<dbReference type="SMART" id="SM01217">
    <property type="entry name" value="Fn3_like"/>
    <property type="match status" value="1"/>
</dbReference>
<evidence type="ECO:0000256" key="9">
    <source>
        <dbReference type="RuleBase" id="RU361161"/>
    </source>
</evidence>
<keyword evidence="12" id="KW-1185">Reference proteome</keyword>
<dbReference type="AlphaFoldDB" id="M7SSZ3"/>
<dbReference type="Proteomes" id="UP000012174">
    <property type="component" value="Unassembled WGS sequence"/>
</dbReference>
<dbReference type="EC" id="3.2.1.21" evidence="9"/>
<comment type="pathway">
    <text evidence="2 9">Glycan metabolism; cellulose degradation.</text>
</comment>
<evidence type="ECO:0000259" key="10">
    <source>
        <dbReference type="PROSITE" id="PS51820"/>
    </source>
</evidence>
<dbReference type="Pfam" id="PF00933">
    <property type="entry name" value="Glyco_hydro_3"/>
    <property type="match status" value="1"/>
</dbReference>
<dbReference type="InterPro" id="IPR050288">
    <property type="entry name" value="Cellulose_deg_GH3"/>
</dbReference>
<name>M7SSZ3_EUTLA</name>
<reference evidence="12" key="1">
    <citation type="journal article" date="2013" name="Genome Announc.">
        <title>Draft genome sequence of the grapevine dieback fungus Eutypa lata UCR-EL1.</title>
        <authorList>
            <person name="Blanco-Ulate B."/>
            <person name="Rolshausen P.E."/>
            <person name="Cantu D."/>
        </authorList>
    </citation>
    <scope>NUCLEOTIDE SEQUENCE [LARGE SCALE GENOMIC DNA]</scope>
    <source>
        <strain evidence="12">UCR-EL1</strain>
    </source>
</reference>
<dbReference type="Gene3D" id="2.60.40.10">
    <property type="entry name" value="Immunoglobulins"/>
    <property type="match status" value="1"/>
</dbReference>
<dbReference type="GO" id="GO:0030245">
    <property type="term" value="P:cellulose catabolic process"/>
    <property type="evidence" value="ECO:0007669"/>
    <property type="project" value="UniProtKB-UniPathway"/>
</dbReference>
<evidence type="ECO:0000256" key="5">
    <source>
        <dbReference type="ARBA" id="ARBA00023180"/>
    </source>
</evidence>
<evidence type="ECO:0000256" key="7">
    <source>
        <dbReference type="ARBA" id="ARBA00023295"/>
    </source>
</evidence>
<feature type="domain" description="PA14" evidence="10">
    <location>
        <begin position="400"/>
        <end position="561"/>
    </location>
</feature>
<dbReference type="SUPFAM" id="SSF51445">
    <property type="entry name" value="(Trans)glycosidases"/>
    <property type="match status" value="1"/>
</dbReference>
<dbReference type="PROSITE" id="PS51820">
    <property type="entry name" value="PA14"/>
    <property type="match status" value="1"/>
</dbReference>
<sequence>MAQKRLTPDFDVDDVLGKLTLTEKVALLSGRDTWHTNSVPWLGIPSLRVSDGPNGVRGIKFFNGTPAAYLPCGTALGATWDPDLIERGGALQAEEAILKGVSVILGPTVNIQRSPLGGRGFEAFSEDPFLLESLAAASIKGMQSKGVATCLKHFVCNDQEDQRMSTNSIVTERALREIYLKPFQTVQQICPPWTYMSSYNRVNGIHVSEDRRLLQDVLRDEWGYDGLIMSDWFATYSSSEAILSGLDLKLPGPSYSRGDTIRHAMAAGKLKEYHLDGRAKEMLKLVKKVLPLGLEEDAEEKGNDNPETSKLLRTLARESIVLLKNESSVLPLDPRKSTAVIGPNAAHAAFCGSGSTMMTPYYAVSPLERLKAQFKGVNYALGCAGWKKLPPLSRLTKTRDGRPGIDMTVYLEPSTVDGRRVVDEMYVADSAMDFCDYIPDDVKDGGAFYADFTGTLRPEVSADYEFSCNVLGTVRIYVDSKLLIDNATSQTRGDSFFGQGTRDEVAKVFLEKGRKYEIRADFGSLATSPLDVPLASAFGGGGLRLGCSRVFDSQDEIKGAVDLAKQCEQVVLCVGLNGEWELEGVDRQSMNLPGLTEQLIRDVVAANPRTAIVVQSGTPVTMPWIDAVPAVLQAWYGGNETGNAIADVVAGVTSWSAKLPLTFPIRLEDNPTFLNFGSQGDRKTKREVIFPFGHGLNYTTFELTNLKLTERAESILISVEVANTGKIDGSQVVQVYVAPESPPVPRPVKELRGFKKVQVPAGQRETATMELAIKTATSYWDEIRNMWISAKGEYTILVGDSSANTPLSGKFRVQKDTWWKGL</sequence>
<dbReference type="FunFam" id="2.60.40.10:FF:000495">
    <property type="entry name" value="Periplasmic beta-glucosidase"/>
    <property type="match status" value="1"/>
</dbReference>
<dbReference type="InterPro" id="IPR001764">
    <property type="entry name" value="Glyco_hydro_3_N"/>
</dbReference>
<comment type="similarity">
    <text evidence="3 9">Belongs to the glycosyl hydrolase 3 family.</text>
</comment>
<evidence type="ECO:0000256" key="3">
    <source>
        <dbReference type="ARBA" id="ARBA00005336"/>
    </source>
</evidence>
<dbReference type="OMA" id="TMMTPYY"/>
<keyword evidence="6 9" id="KW-0119">Carbohydrate metabolism</keyword>
<protein>
    <recommendedName>
        <fullName evidence="9">beta-glucosidase</fullName>
        <ecNumber evidence="9">3.2.1.21</ecNumber>
    </recommendedName>
</protein>
<keyword evidence="7 9" id="KW-0326">Glycosidase</keyword>
<dbReference type="OrthoDB" id="47059at2759"/>